<dbReference type="InterPro" id="IPR017959">
    <property type="entry name" value="Asn/Gln-tRNA_amidoTrfase_suB/E"/>
</dbReference>
<dbReference type="NCBIfam" id="NF004013">
    <property type="entry name" value="PRK05477.1-3"/>
    <property type="match status" value="1"/>
</dbReference>
<evidence type="ECO:0000256" key="5">
    <source>
        <dbReference type="ARBA" id="ARBA00022741"/>
    </source>
</evidence>
<evidence type="ECO:0000256" key="7">
    <source>
        <dbReference type="ARBA" id="ARBA00022917"/>
    </source>
</evidence>
<feature type="domain" description="Asn/Gln amidotransferase" evidence="13">
    <location>
        <begin position="352"/>
        <end position="499"/>
    </location>
</feature>
<evidence type="ECO:0000256" key="2">
    <source>
        <dbReference type="ARBA" id="ARBA00011123"/>
    </source>
</evidence>
<dbReference type="PROSITE" id="PS01234">
    <property type="entry name" value="GATB"/>
    <property type="match status" value="1"/>
</dbReference>
<dbReference type="InterPro" id="IPR004413">
    <property type="entry name" value="GatB"/>
</dbReference>
<dbReference type="SUPFAM" id="SSF55931">
    <property type="entry name" value="Glutamine synthetase/guanido kinase"/>
    <property type="match status" value="1"/>
</dbReference>
<keyword evidence="7 11" id="KW-0648">Protein biosynthesis</keyword>
<evidence type="ECO:0000256" key="4">
    <source>
        <dbReference type="ARBA" id="ARBA00022598"/>
    </source>
</evidence>
<name>A0ABT1JHU0_ACTCY</name>
<keyword evidence="5 11" id="KW-0547">Nucleotide-binding</keyword>
<dbReference type="Pfam" id="PF02934">
    <property type="entry name" value="GatB_N"/>
    <property type="match status" value="1"/>
</dbReference>
<dbReference type="NCBIfam" id="NF004014">
    <property type="entry name" value="PRK05477.1-4"/>
    <property type="match status" value="1"/>
</dbReference>
<dbReference type="Proteomes" id="UP000791080">
    <property type="component" value="Unassembled WGS sequence"/>
</dbReference>
<organism evidence="14 15">
    <name type="scientific">Actinoalloteichus caeruleus DSM 43889</name>
    <dbReference type="NCBI Taxonomy" id="1120930"/>
    <lineage>
        <taxon>Bacteria</taxon>
        <taxon>Bacillati</taxon>
        <taxon>Actinomycetota</taxon>
        <taxon>Actinomycetes</taxon>
        <taxon>Pseudonocardiales</taxon>
        <taxon>Pseudonocardiaceae</taxon>
        <taxon>Actinoalloteichus</taxon>
        <taxon>Actinoalloteichus cyanogriseus</taxon>
    </lineage>
</organism>
<dbReference type="HAMAP" id="MF_00121">
    <property type="entry name" value="GatB"/>
    <property type="match status" value="1"/>
</dbReference>
<dbReference type="SMART" id="SM00845">
    <property type="entry name" value="GatB_Yqey"/>
    <property type="match status" value="1"/>
</dbReference>
<sequence length="501" mass="54178">MSALVDLMDYDDVLATYDPVLGLEVHVELSTNTKMFCGCPTDFGGEPNTQVCPTCLGLPGALPVVNGKAVESAIRIGLALNCQIAEWCRFARKNYFYPDQPKNFQTSQYDEPIAFDGYLDVVLEDGETFRVDIERAHMEEDTGKSLHVGGATGRIHGAAHSLLDYNRAGVPLIEIVTKPIVGAGERAPEVARAYVSALRDLLRALDVSDVRMDQGSLRCDANVSLMPKGGDTFGTRTETKNVNSLRSVERAVRFEMSRQGAVLSGGGSIVQETRHFDESSGSTSAGRRKETSEDYRYFPEPDLVPVAPSREWVEELRGTLPELPWERRRRIQQEWDLSDAEMRDLLNAGAVDLIAATVEAGASSAEARSWWVSYLLQQANLRGEELAALPITPVQVARVIELVTTGTLTNKLARQAVDGVLAGEGEPDEVVAARGLKVVSDESALRTAVEAALAANPDVAEKIRGGKVQAAGAIVGAVMKATKGQADAKRVRELVIEAVSA</sequence>
<dbReference type="NCBIfam" id="NF004012">
    <property type="entry name" value="PRK05477.1-2"/>
    <property type="match status" value="1"/>
</dbReference>
<reference evidence="14 15" key="1">
    <citation type="submission" date="2013-07" db="EMBL/GenBank/DDBJ databases">
        <authorList>
            <consortium name="DOE Joint Genome Institute"/>
            <person name="Reeve W."/>
            <person name="Huntemann M."/>
            <person name="Han J."/>
            <person name="Chen A."/>
            <person name="Kyrpides N."/>
            <person name="Mavromatis K."/>
            <person name="Markowitz V."/>
            <person name="Palaniappan K."/>
            <person name="Ivanova N."/>
            <person name="Schaumberg A."/>
            <person name="Pati A."/>
            <person name="Liolios K."/>
            <person name="Nordberg H.P."/>
            <person name="Cantor M.N."/>
            <person name="Hua S.X."/>
            <person name="Woyke T."/>
        </authorList>
    </citation>
    <scope>NUCLEOTIDE SEQUENCE [LARGE SCALE GENOMIC DNA]</scope>
    <source>
        <strain evidence="14 15">DSM 43889</strain>
    </source>
</reference>
<keyword evidence="4 11" id="KW-0436">Ligase</keyword>
<dbReference type="EC" id="6.3.5.-" evidence="11"/>
<comment type="catalytic activity">
    <reaction evidence="10 11">
        <text>L-glutamyl-tRNA(Gln) + L-glutamine + ATP + H2O = L-glutaminyl-tRNA(Gln) + L-glutamate + ADP + phosphate + H(+)</text>
        <dbReference type="Rhea" id="RHEA:17521"/>
        <dbReference type="Rhea" id="RHEA-COMP:9681"/>
        <dbReference type="Rhea" id="RHEA-COMP:9684"/>
        <dbReference type="ChEBI" id="CHEBI:15377"/>
        <dbReference type="ChEBI" id="CHEBI:15378"/>
        <dbReference type="ChEBI" id="CHEBI:29985"/>
        <dbReference type="ChEBI" id="CHEBI:30616"/>
        <dbReference type="ChEBI" id="CHEBI:43474"/>
        <dbReference type="ChEBI" id="CHEBI:58359"/>
        <dbReference type="ChEBI" id="CHEBI:78520"/>
        <dbReference type="ChEBI" id="CHEBI:78521"/>
        <dbReference type="ChEBI" id="CHEBI:456216"/>
    </reaction>
</comment>
<dbReference type="InterPro" id="IPR017958">
    <property type="entry name" value="Gln-tRNA_amidoTrfase_suB_CS"/>
</dbReference>
<dbReference type="PANTHER" id="PTHR11659">
    <property type="entry name" value="GLUTAMYL-TRNA GLN AMIDOTRANSFERASE SUBUNIT B MITOCHONDRIAL AND PROKARYOTIC PET112-RELATED"/>
    <property type="match status" value="1"/>
</dbReference>
<comment type="function">
    <text evidence="8 11">Allows the formation of correctly charged Asn-tRNA(Asn) or Gln-tRNA(Gln) through the transamidation of misacylated Asp-tRNA(Asn) or Glu-tRNA(Gln) in organisms which lack either or both of asparaginyl-tRNA or glutaminyl-tRNA synthetases. The reaction takes place in the presence of glutamine and ATP through an activated phospho-Asp-tRNA(Asn) or phospho-Glu-tRNA(Gln).</text>
</comment>
<evidence type="ECO:0000256" key="9">
    <source>
        <dbReference type="ARBA" id="ARBA00047380"/>
    </source>
</evidence>
<dbReference type="RefSeq" id="WP_026417158.1">
    <property type="nucleotide sequence ID" value="NZ_AUBJ02000001.1"/>
</dbReference>
<comment type="subunit">
    <text evidence="2 11">Heterotrimer of A, B and C subunits.</text>
</comment>
<feature type="region of interest" description="Disordered" evidence="12">
    <location>
        <begin position="272"/>
        <end position="294"/>
    </location>
</feature>
<protein>
    <recommendedName>
        <fullName evidence="3 11">Aspartyl/glutamyl-tRNA(Asn/Gln) amidotransferase subunit B</fullName>
        <shortName evidence="11">Asp/Glu-ADT subunit B</shortName>
        <ecNumber evidence="11">6.3.5.-</ecNumber>
    </recommendedName>
</protein>
<dbReference type="SUPFAM" id="SSF89095">
    <property type="entry name" value="GatB/YqeY motif"/>
    <property type="match status" value="1"/>
</dbReference>
<comment type="similarity">
    <text evidence="1 11">Belongs to the GatB/GatE family. GatB subfamily.</text>
</comment>
<evidence type="ECO:0000256" key="3">
    <source>
        <dbReference type="ARBA" id="ARBA00016923"/>
    </source>
</evidence>
<keyword evidence="6 11" id="KW-0067">ATP-binding</keyword>
<dbReference type="InterPro" id="IPR014746">
    <property type="entry name" value="Gln_synth/guanido_kin_cat_dom"/>
</dbReference>
<evidence type="ECO:0000256" key="1">
    <source>
        <dbReference type="ARBA" id="ARBA00005306"/>
    </source>
</evidence>
<comment type="caution">
    <text evidence="14">The sequence shown here is derived from an EMBL/GenBank/DDBJ whole genome shotgun (WGS) entry which is preliminary data.</text>
</comment>
<dbReference type="EMBL" id="AUBJ02000001">
    <property type="protein sequence ID" value="MCP2332080.1"/>
    <property type="molecule type" value="Genomic_DNA"/>
</dbReference>
<reference evidence="14 15" key="2">
    <citation type="submission" date="2022-06" db="EMBL/GenBank/DDBJ databases">
        <title>Genomic Encyclopedia of Type Strains, Phase I: the one thousand microbial genomes (KMG-I) project.</title>
        <authorList>
            <person name="Kyrpides N."/>
        </authorList>
    </citation>
    <scope>NUCLEOTIDE SEQUENCE [LARGE SCALE GENOMIC DNA]</scope>
    <source>
        <strain evidence="14 15">DSM 43889</strain>
    </source>
</reference>
<evidence type="ECO:0000313" key="14">
    <source>
        <dbReference type="EMBL" id="MCP2332080.1"/>
    </source>
</evidence>
<accession>A0ABT1JHU0</accession>
<dbReference type="InterPro" id="IPR003789">
    <property type="entry name" value="Asn/Gln_tRNA_amidoTrase-B-like"/>
</dbReference>
<proteinExistence type="inferred from homology"/>
<dbReference type="NCBIfam" id="TIGR00133">
    <property type="entry name" value="gatB"/>
    <property type="match status" value="1"/>
</dbReference>
<dbReference type="InterPro" id="IPR023168">
    <property type="entry name" value="GatB_Yqey_C_2"/>
</dbReference>
<evidence type="ECO:0000256" key="8">
    <source>
        <dbReference type="ARBA" id="ARBA00024799"/>
    </source>
</evidence>
<gene>
    <name evidence="11" type="primary">gatB</name>
    <name evidence="14" type="ORF">G443_002350</name>
</gene>
<comment type="catalytic activity">
    <reaction evidence="9 11">
        <text>L-aspartyl-tRNA(Asn) + L-glutamine + ATP + H2O = L-asparaginyl-tRNA(Asn) + L-glutamate + ADP + phosphate + 2 H(+)</text>
        <dbReference type="Rhea" id="RHEA:14513"/>
        <dbReference type="Rhea" id="RHEA-COMP:9674"/>
        <dbReference type="Rhea" id="RHEA-COMP:9677"/>
        <dbReference type="ChEBI" id="CHEBI:15377"/>
        <dbReference type="ChEBI" id="CHEBI:15378"/>
        <dbReference type="ChEBI" id="CHEBI:29985"/>
        <dbReference type="ChEBI" id="CHEBI:30616"/>
        <dbReference type="ChEBI" id="CHEBI:43474"/>
        <dbReference type="ChEBI" id="CHEBI:58359"/>
        <dbReference type="ChEBI" id="CHEBI:78515"/>
        <dbReference type="ChEBI" id="CHEBI:78516"/>
        <dbReference type="ChEBI" id="CHEBI:456216"/>
    </reaction>
</comment>
<keyword evidence="15" id="KW-1185">Reference proteome</keyword>
<evidence type="ECO:0000256" key="11">
    <source>
        <dbReference type="HAMAP-Rule" id="MF_00121"/>
    </source>
</evidence>
<dbReference type="PANTHER" id="PTHR11659:SF0">
    <property type="entry name" value="GLUTAMYL-TRNA(GLN) AMIDOTRANSFERASE SUBUNIT B, MITOCHONDRIAL"/>
    <property type="match status" value="1"/>
</dbReference>
<evidence type="ECO:0000256" key="6">
    <source>
        <dbReference type="ARBA" id="ARBA00022840"/>
    </source>
</evidence>
<dbReference type="Gene3D" id="1.10.10.410">
    <property type="match status" value="1"/>
</dbReference>
<evidence type="ECO:0000256" key="12">
    <source>
        <dbReference type="SAM" id="MobiDB-lite"/>
    </source>
</evidence>
<evidence type="ECO:0000313" key="15">
    <source>
        <dbReference type="Proteomes" id="UP000791080"/>
    </source>
</evidence>
<dbReference type="InterPro" id="IPR006075">
    <property type="entry name" value="Asn/Gln-tRNA_Trfase_suB/E_cat"/>
</dbReference>
<evidence type="ECO:0000259" key="13">
    <source>
        <dbReference type="SMART" id="SM00845"/>
    </source>
</evidence>
<dbReference type="InterPro" id="IPR018027">
    <property type="entry name" value="Asn/Gln_amidotransferase"/>
</dbReference>
<dbReference type="Pfam" id="PF02637">
    <property type="entry name" value="GatB_Yqey"/>
    <property type="match status" value="1"/>
</dbReference>
<evidence type="ECO:0000256" key="10">
    <source>
        <dbReference type="ARBA" id="ARBA00047913"/>
    </source>
</evidence>